<organism evidence="2 3">
    <name type="scientific">Selenomonas sputigena (strain ATCC 35185 / DSM 20758 / CCUG 44933 / VPI D19B-28)</name>
    <dbReference type="NCBI Taxonomy" id="546271"/>
    <lineage>
        <taxon>Bacteria</taxon>
        <taxon>Bacillati</taxon>
        <taxon>Bacillota</taxon>
        <taxon>Negativicutes</taxon>
        <taxon>Selenomonadales</taxon>
        <taxon>Selenomonadaceae</taxon>
        <taxon>Selenomonas</taxon>
    </lineage>
</organism>
<accession>F4EVL6</accession>
<protein>
    <submittedName>
        <fullName evidence="2">Uncharacterized protein</fullName>
    </submittedName>
</protein>
<sequence>MPARQVARRADDISRKLSFTSYASRTFPRRLRDAASACQRRASHKTTGESPSCGMRGTGLRRSAQRPGDTGSPRTAGMRSRESSVKHPSKAPPISVQSFTLIPFSAPIIPSRFAPRSPAMRHQPIPCFHYSKRHGQILSMPQHSSYESFHKSVRKGFTDSSFCTPYSQFLLKAEYLPHANHHIHHKKTHPCVS</sequence>
<dbReference type="KEGG" id="ssg:Selsp_2127"/>
<evidence type="ECO:0000313" key="3">
    <source>
        <dbReference type="Proteomes" id="UP000011124"/>
    </source>
</evidence>
<dbReference type="Proteomes" id="UP000011124">
    <property type="component" value="Chromosome"/>
</dbReference>
<keyword evidence="3" id="KW-1185">Reference proteome</keyword>
<evidence type="ECO:0000313" key="2">
    <source>
        <dbReference type="EMBL" id="AEC01074.1"/>
    </source>
</evidence>
<evidence type="ECO:0000256" key="1">
    <source>
        <dbReference type="SAM" id="MobiDB-lite"/>
    </source>
</evidence>
<dbReference type="EMBL" id="CP002637">
    <property type="protein sequence ID" value="AEC01074.1"/>
    <property type="molecule type" value="Genomic_DNA"/>
</dbReference>
<reference evidence="2 3" key="1">
    <citation type="submission" date="2011-04" db="EMBL/GenBank/DDBJ databases">
        <title>The complete genome of Selenomonas sputigena DSM 20758.</title>
        <authorList>
            <consortium name="US DOE Joint Genome Institute (JGI-PGF)"/>
            <person name="Lucas S."/>
            <person name="Copeland A."/>
            <person name="Lapidus A."/>
            <person name="Bruce D."/>
            <person name="Goodwin L."/>
            <person name="Pitluck S."/>
            <person name="Peters L."/>
            <person name="Kyrpides N."/>
            <person name="Mavromatis K."/>
            <person name="Ivanova N."/>
            <person name="Ovchinnikova G."/>
            <person name="Teshima H."/>
            <person name="Detter J.C."/>
            <person name="Tapia R."/>
            <person name="Han C."/>
            <person name="Land M."/>
            <person name="Hauser L."/>
            <person name="Markowitz V."/>
            <person name="Cheng J.-F."/>
            <person name="Hugenholtz P."/>
            <person name="Woyke T."/>
            <person name="Wu D."/>
            <person name="Gronow S."/>
            <person name="Wellnitz S."/>
            <person name="Schneider S."/>
            <person name="Klenk H.-P."/>
            <person name="Eisen J.A."/>
        </authorList>
    </citation>
    <scope>NUCLEOTIDE SEQUENCE [LARGE SCALE GENOMIC DNA]</scope>
    <source>
        <strain evidence="3">ATCC 35185 / DSM 20758 / VPI D19B-28</strain>
    </source>
</reference>
<name>F4EVL6_SELS3</name>
<feature type="region of interest" description="Disordered" evidence="1">
    <location>
        <begin position="33"/>
        <end position="92"/>
    </location>
</feature>
<gene>
    <name evidence="2" type="ordered locus">Selsp_2127</name>
</gene>
<dbReference type="AlphaFoldDB" id="F4EVL6"/>
<proteinExistence type="predicted"/>
<dbReference type="HOGENOM" id="CLU_1407890_0_0_9"/>